<evidence type="ECO:0000313" key="4">
    <source>
        <dbReference type="Proteomes" id="UP000177396"/>
    </source>
</evidence>
<dbReference type="SUPFAM" id="SSF53335">
    <property type="entry name" value="S-adenosyl-L-methionine-dependent methyltransferases"/>
    <property type="match status" value="1"/>
</dbReference>
<keyword evidence="1" id="KW-1133">Transmembrane helix</keyword>
<dbReference type="AlphaFoldDB" id="A0A1F5YJD8"/>
<evidence type="ECO:0000259" key="2">
    <source>
        <dbReference type="Pfam" id="PF08241"/>
    </source>
</evidence>
<feature type="domain" description="Methyltransferase type 11" evidence="2">
    <location>
        <begin position="42"/>
        <end position="123"/>
    </location>
</feature>
<protein>
    <recommendedName>
        <fullName evidence="2">Methyltransferase type 11 domain-containing protein</fullName>
    </recommendedName>
</protein>
<dbReference type="EMBL" id="MFJB01000028">
    <property type="protein sequence ID" value="OGG00204.1"/>
    <property type="molecule type" value="Genomic_DNA"/>
</dbReference>
<reference evidence="3 4" key="1">
    <citation type="journal article" date="2016" name="Nat. Commun.">
        <title>Thousands of microbial genomes shed light on interconnected biogeochemical processes in an aquifer system.</title>
        <authorList>
            <person name="Anantharaman K."/>
            <person name="Brown C.T."/>
            <person name="Hug L.A."/>
            <person name="Sharon I."/>
            <person name="Castelle C.J."/>
            <person name="Probst A.J."/>
            <person name="Thomas B.C."/>
            <person name="Singh A."/>
            <person name="Wilkins M.J."/>
            <person name="Karaoz U."/>
            <person name="Brodie E.L."/>
            <person name="Williams K.H."/>
            <person name="Hubbard S.S."/>
            <person name="Banfield J.F."/>
        </authorList>
    </citation>
    <scope>NUCLEOTIDE SEQUENCE [LARGE SCALE GENOMIC DNA]</scope>
</reference>
<evidence type="ECO:0000313" key="3">
    <source>
        <dbReference type="EMBL" id="OGG00204.1"/>
    </source>
</evidence>
<evidence type="ECO:0000256" key="1">
    <source>
        <dbReference type="SAM" id="Phobius"/>
    </source>
</evidence>
<sequence length="229" mass="26384">MVNKSKRINPPFWQHDFFVLKRLYGLLKIIANYIPPNSIIIDYGCGNAPYENLFNIRPNRYLKVDIGKNKIADIHIKEDMPLPLKNNFADVILSTQVLEHVNNVDLYLRECQRILKKKGSLILSTHGLWPFHPSPGDFQRFTAPGLKLLIKKYDFRTLKFFPILGPFASVTEYTLLLLANRLAGKNILGRLILAVFSLVGNLIIFIEDKFWPVSKNSDASLYLIWAEKK</sequence>
<dbReference type="Gene3D" id="3.40.50.150">
    <property type="entry name" value="Vaccinia Virus protein VP39"/>
    <property type="match status" value="1"/>
</dbReference>
<keyword evidence="1" id="KW-0812">Transmembrane</keyword>
<feature type="transmembrane region" description="Helical" evidence="1">
    <location>
        <begin position="187"/>
        <end position="206"/>
    </location>
</feature>
<name>A0A1F5YJD8_9BACT</name>
<dbReference type="InterPro" id="IPR029063">
    <property type="entry name" value="SAM-dependent_MTases_sf"/>
</dbReference>
<dbReference type="Pfam" id="PF08241">
    <property type="entry name" value="Methyltransf_11"/>
    <property type="match status" value="1"/>
</dbReference>
<keyword evidence="1" id="KW-0472">Membrane</keyword>
<proteinExistence type="predicted"/>
<accession>A0A1F5YJD8</accession>
<organism evidence="3 4">
    <name type="scientific">Candidatus Gottesmanbacteria bacterium RBG_16_38_7b</name>
    <dbReference type="NCBI Taxonomy" id="1798372"/>
    <lineage>
        <taxon>Bacteria</taxon>
        <taxon>Candidatus Gottesmaniibacteriota</taxon>
    </lineage>
</organism>
<comment type="caution">
    <text evidence="3">The sequence shown here is derived from an EMBL/GenBank/DDBJ whole genome shotgun (WGS) entry which is preliminary data.</text>
</comment>
<feature type="transmembrane region" description="Helical" evidence="1">
    <location>
        <begin position="160"/>
        <end position="181"/>
    </location>
</feature>
<gene>
    <name evidence="3" type="ORF">A2153_05300</name>
</gene>
<dbReference type="Proteomes" id="UP000177396">
    <property type="component" value="Unassembled WGS sequence"/>
</dbReference>
<dbReference type="InterPro" id="IPR013216">
    <property type="entry name" value="Methyltransf_11"/>
</dbReference>